<sequence length="330" mass="37033">MLFTPDADSDQQPYDGLYLERFQVFMDKIIADIQAFSDREIRSFDQTRRDVTKWHLDQLFASNPDPFHHDAFSVLLNVSNTLQSLQTVFNYESFVLAVNPTNPTIQPFLGGTLNGREFWRGMRSGGDSGAKAFKEYCSKALQANTLGDISAPTASCSKQPSRNVKEELYHALTRSVSGIRNAEMKWTNHERLSPYGVQLVGWPPDIPLKNPSSLKADQNKRLLELINSGSLKFMENIVLPDGSSELQLASDEMLNSLAVEDGNEGDQVFSWAIQYQEEDHPLASNTDDANVAPVPTPAPAPAKSEYVRPKKRVKYGERIRFLESHNVKPP</sequence>
<dbReference type="OrthoDB" id="3223825at2759"/>
<proteinExistence type="predicted"/>
<keyword evidence="3" id="KW-1185">Reference proteome</keyword>
<dbReference type="Proteomes" id="UP000518752">
    <property type="component" value="Unassembled WGS sequence"/>
</dbReference>
<comment type="caution">
    <text evidence="2">The sequence shown here is derived from an EMBL/GenBank/DDBJ whole genome shotgun (WGS) entry which is preliminary data.</text>
</comment>
<protein>
    <submittedName>
        <fullName evidence="2">Uncharacterized protein</fullName>
    </submittedName>
</protein>
<organism evidence="2 3">
    <name type="scientific">Collybiopsis confluens</name>
    <dbReference type="NCBI Taxonomy" id="2823264"/>
    <lineage>
        <taxon>Eukaryota</taxon>
        <taxon>Fungi</taxon>
        <taxon>Dikarya</taxon>
        <taxon>Basidiomycota</taxon>
        <taxon>Agaricomycotina</taxon>
        <taxon>Agaricomycetes</taxon>
        <taxon>Agaricomycetidae</taxon>
        <taxon>Agaricales</taxon>
        <taxon>Marasmiineae</taxon>
        <taxon>Omphalotaceae</taxon>
        <taxon>Collybiopsis</taxon>
    </lineage>
</organism>
<dbReference type="AlphaFoldDB" id="A0A8H5H688"/>
<dbReference type="EMBL" id="JAACJN010000084">
    <property type="protein sequence ID" value="KAF5377350.1"/>
    <property type="molecule type" value="Genomic_DNA"/>
</dbReference>
<evidence type="ECO:0000256" key="1">
    <source>
        <dbReference type="SAM" id="MobiDB-lite"/>
    </source>
</evidence>
<name>A0A8H5H688_9AGAR</name>
<gene>
    <name evidence="2" type="ORF">D9757_007996</name>
</gene>
<evidence type="ECO:0000313" key="2">
    <source>
        <dbReference type="EMBL" id="KAF5377350.1"/>
    </source>
</evidence>
<accession>A0A8H5H688</accession>
<reference evidence="2 3" key="1">
    <citation type="journal article" date="2020" name="ISME J.">
        <title>Uncovering the hidden diversity of litter-decomposition mechanisms in mushroom-forming fungi.</title>
        <authorList>
            <person name="Floudas D."/>
            <person name="Bentzer J."/>
            <person name="Ahren D."/>
            <person name="Johansson T."/>
            <person name="Persson P."/>
            <person name="Tunlid A."/>
        </authorList>
    </citation>
    <scope>NUCLEOTIDE SEQUENCE [LARGE SCALE GENOMIC DNA]</scope>
    <source>
        <strain evidence="2 3">CBS 406.79</strain>
    </source>
</reference>
<evidence type="ECO:0000313" key="3">
    <source>
        <dbReference type="Proteomes" id="UP000518752"/>
    </source>
</evidence>
<feature type="region of interest" description="Disordered" evidence="1">
    <location>
        <begin position="283"/>
        <end position="306"/>
    </location>
</feature>